<dbReference type="Proteomes" id="UP000653076">
    <property type="component" value="Unassembled WGS sequence"/>
</dbReference>
<feature type="transmembrane region" description="Helical" evidence="1">
    <location>
        <begin position="32"/>
        <end position="56"/>
    </location>
</feature>
<evidence type="ECO:0000313" key="3">
    <source>
        <dbReference type="Proteomes" id="UP000653076"/>
    </source>
</evidence>
<keyword evidence="1" id="KW-0812">Transmembrane</keyword>
<gene>
    <name evidence="2" type="ORF">Vqi01_39480</name>
</gene>
<evidence type="ECO:0000313" key="2">
    <source>
        <dbReference type="EMBL" id="GIJ28786.1"/>
    </source>
</evidence>
<keyword evidence="3" id="KW-1185">Reference proteome</keyword>
<keyword evidence="1" id="KW-0472">Membrane</keyword>
<proteinExistence type="predicted"/>
<sequence>MNQQIFDEHIGTPPPSTVDVDRIIQRERRGSLLRSMAGGGFALAATGLAISVGVALSGGAGPQPGPPVAAPAVAAASPSAPASGLRLDTSDPEAIQQTLDRLRVALETAVAGAAPDLRWIYMPDVPGEKRLPDGHPAMYAERDPVGWAARSGVARHGKKAGFYMWVRPDTCDSQGGAGLDSGSGPHVCAPVIECDDGMKAGTCRTSTTAEGLEVVETTETSPAKNGKQYRFYRVQVELPQGYHLHLLAVNYFGGDGSGVTSKTPLLTKAELRTAATAIAAQVVG</sequence>
<keyword evidence="1" id="KW-1133">Transmembrane helix</keyword>
<protein>
    <submittedName>
        <fullName evidence="2">Uncharacterized protein</fullName>
    </submittedName>
</protein>
<comment type="caution">
    <text evidence="2">The sequence shown here is derived from an EMBL/GenBank/DDBJ whole genome shotgun (WGS) entry which is preliminary data.</text>
</comment>
<organism evidence="2 3">
    <name type="scientific">Micromonospora qiuiae</name>
    <dbReference type="NCBI Taxonomy" id="502268"/>
    <lineage>
        <taxon>Bacteria</taxon>
        <taxon>Bacillati</taxon>
        <taxon>Actinomycetota</taxon>
        <taxon>Actinomycetes</taxon>
        <taxon>Micromonosporales</taxon>
        <taxon>Micromonosporaceae</taxon>
        <taxon>Micromonospora</taxon>
    </lineage>
</organism>
<name>A0ABQ4JEY4_9ACTN</name>
<reference evidence="2 3" key="1">
    <citation type="submission" date="2021-01" db="EMBL/GenBank/DDBJ databases">
        <title>Whole genome shotgun sequence of Verrucosispora qiuiae NBRC 106684.</title>
        <authorList>
            <person name="Komaki H."/>
            <person name="Tamura T."/>
        </authorList>
    </citation>
    <scope>NUCLEOTIDE SEQUENCE [LARGE SCALE GENOMIC DNA]</scope>
    <source>
        <strain evidence="2 3">NBRC 106684</strain>
    </source>
</reference>
<evidence type="ECO:0000256" key="1">
    <source>
        <dbReference type="SAM" id="Phobius"/>
    </source>
</evidence>
<dbReference type="RefSeq" id="WP_204036289.1">
    <property type="nucleotide sequence ID" value="NZ_BOPC01000054.1"/>
</dbReference>
<accession>A0ABQ4JEY4</accession>
<dbReference type="EMBL" id="BOPC01000054">
    <property type="protein sequence ID" value="GIJ28786.1"/>
    <property type="molecule type" value="Genomic_DNA"/>
</dbReference>